<keyword evidence="3" id="KW-1003">Cell membrane</keyword>
<dbReference type="GO" id="GO:0005886">
    <property type="term" value="C:plasma membrane"/>
    <property type="evidence" value="ECO:0007669"/>
    <property type="project" value="UniProtKB-SubCell"/>
</dbReference>
<comment type="subcellular location">
    <subcellularLocation>
        <location evidence="1">Cell membrane</location>
        <topology evidence="1">Multi-pass membrane protein</topology>
    </subcellularLocation>
</comment>
<evidence type="ECO:0000256" key="6">
    <source>
        <dbReference type="ARBA" id="ARBA00023136"/>
    </source>
</evidence>
<dbReference type="Proteomes" id="UP000301751">
    <property type="component" value="Unassembled WGS sequence"/>
</dbReference>
<reference evidence="8" key="1">
    <citation type="submission" date="2019-03" db="EMBL/GenBank/DDBJ databases">
        <title>Aquabacterium pictum sp.nov., the first bacteriochlorophyll a-containing freshwater bacterium in the genus Aquabacterium of the class Betaproteobacteria.</title>
        <authorList>
            <person name="Hirose S."/>
            <person name="Tank M."/>
            <person name="Hara E."/>
            <person name="Tamaki H."/>
            <person name="Takaichi S."/>
            <person name="Haruta S."/>
            <person name="Hanada S."/>
        </authorList>
    </citation>
    <scope>NUCLEOTIDE SEQUENCE [LARGE SCALE GENOMIC DNA]</scope>
    <source>
        <strain evidence="8">W35</strain>
    </source>
</reference>
<sequence>MKPTGVWPRPLLSALVAASWLLLNQSLSPPQLITAALLAWGLPRLLHGFLGPAAQVHAWGTVLRLIGLVLWDILVSNIAVAKLVLLPGARPQPLWVPVPLDIQHPVAVSLFATIITTTPGTVSCVVDLAGRQILVHALDGADPAAMAQQMKQRYEQPLREIFEP</sequence>
<dbReference type="PIRSF" id="PIRSF019239">
    <property type="entry name" value="MrpE"/>
    <property type="match status" value="1"/>
</dbReference>
<evidence type="ECO:0000256" key="2">
    <source>
        <dbReference type="ARBA" id="ARBA00006228"/>
    </source>
</evidence>
<evidence type="ECO:0000313" key="8">
    <source>
        <dbReference type="Proteomes" id="UP000301751"/>
    </source>
</evidence>
<evidence type="ECO:0000313" key="7">
    <source>
        <dbReference type="EMBL" id="GCL63273.1"/>
    </source>
</evidence>
<keyword evidence="6" id="KW-0472">Membrane</keyword>
<dbReference type="GO" id="GO:0008324">
    <property type="term" value="F:monoatomic cation transmembrane transporter activity"/>
    <property type="evidence" value="ECO:0007669"/>
    <property type="project" value="InterPro"/>
</dbReference>
<dbReference type="InterPro" id="IPR002758">
    <property type="entry name" value="Cation_antiport_E"/>
</dbReference>
<gene>
    <name evidence="7" type="primary">phaE</name>
    <name evidence="7" type="ORF">AQPW35_23540</name>
</gene>
<evidence type="ECO:0000256" key="3">
    <source>
        <dbReference type="ARBA" id="ARBA00022475"/>
    </source>
</evidence>
<dbReference type="PANTHER" id="PTHR34584">
    <property type="entry name" value="NA(+)/H(+) ANTIPORTER SUBUNIT E1"/>
    <property type="match status" value="1"/>
</dbReference>
<dbReference type="RefSeq" id="WP_137733014.1">
    <property type="nucleotide sequence ID" value="NZ_BJCL01000005.1"/>
</dbReference>
<protein>
    <submittedName>
        <fullName evidence="7">Pesticidal protein Cry1Ba</fullName>
    </submittedName>
</protein>
<proteinExistence type="inferred from homology"/>
<dbReference type="PANTHER" id="PTHR34584:SF1">
    <property type="entry name" value="NA(+)_H(+) ANTIPORTER SUBUNIT E1"/>
    <property type="match status" value="1"/>
</dbReference>
<keyword evidence="4" id="KW-0812">Transmembrane</keyword>
<evidence type="ECO:0000256" key="5">
    <source>
        <dbReference type="ARBA" id="ARBA00022989"/>
    </source>
</evidence>
<dbReference type="NCBIfam" id="NF006518">
    <property type="entry name" value="PRK08965.1-2"/>
    <property type="match status" value="1"/>
</dbReference>
<evidence type="ECO:0000256" key="4">
    <source>
        <dbReference type="ARBA" id="ARBA00022692"/>
    </source>
</evidence>
<name>A0A480APD1_9BURK</name>
<keyword evidence="8" id="KW-1185">Reference proteome</keyword>
<comment type="caution">
    <text evidence="7">The sequence shown here is derived from an EMBL/GenBank/DDBJ whole genome shotgun (WGS) entry which is preliminary data.</text>
</comment>
<evidence type="ECO:0000256" key="1">
    <source>
        <dbReference type="ARBA" id="ARBA00004651"/>
    </source>
</evidence>
<dbReference type="OrthoDB" id="9807187at2"/>
<comment type="similarity">
    <text evidence="2">Belongs to the CPA3 antiporters (TC 2.A.63) subunit E family.</text>
</comment>
<organism evidence="7 8">
    <name type="scientific">Pseudaquabacterium pictum</name>
    <dbReference type="NCBI Taxonomy" id="2315236"/>
    <lineage>
        <taxon>Bacteria</taxon>
        <taxon>Pseudomonadati</taxon>
        <taxon>Pseudomonadota</taxon>
        <taxon>Betaproteobacteria</taxon>
        <taxon>Burkholderiales</taxon>
        <taxon>Sphaerotilaceae</taxon>
        <taxon>Pseudaquabacterium</taxon>
    </lineage>
</organism>
<dbReference type="AlphaFoldDB" id="A0A480APD1"/>
<keyword evidence="5" id="KW-1133">Transmembrane helix</keyword>
<dbReference type="Pfam" id="PF01899">
    <property type="entry name" value="MNHE"/>
    <property type="match status" value="1"/>
</dbReference>
<dbReference type="EMBL" id="BJCL01000005">
    <property type="protein sequence ID" value="GCL63273.1"/>
    <property type="molecule type" value="Genomic_DNA"/>
</dbReference>
<accession>A0A480APD1</accession>